<dbReference type="EMBL" id="CAKMNS010000367">
    <property type="protein sequence ID" value="CAH1277515.1"/>
    <property type="molecule type" value="Genomic_DNA"/>
</dbReference>
<name>A0A8S4MNU0_BRALA</name>
<feature type="region of interest" description="Disordered" evidence="1">
    <location>
        <begin position="53"/>
        <end position="100"/>
    </location>
</feature>
<evidence type="ECO:0000313" key="3">
    <source>
        <dbReference type="Proteomes" id="UP000838412"/>
    </source>
</evidence>
<gene>
    <name evidence="2" type="primary">Hypp9674</name>
    <name evidence="2" type="ORF">BLAG_LOCUS26280</name>
</gene>
<reference evidence="2" key="1">
    <citation type="submission" date="2022-01" db="EMBL/GenBank/DDBJ databases">
        <authorList>
            <person name="Braso-Vives M."/>
        </authorList>
    </citation>
    <scope>NUCLEOTIDE SEQUENCE</scope>
</reference>
<comment type="caution">
    <text evidence="2">The sequence shown here is derived from an EMBL/GenBank/DDBJ whole genome shotgun (WGS) entry which is preliminary data.</text>
</comment>
<evidence type="ECO:0000313" key="2">
    <source>
        <dbReference type="EMBL" id="CAH1277515.1"/>
    </source>
</evidence>
<proteinExistence type="predicted"/>
<accession>A0A8S4MNU0</accession>
<dbReference type="Proteomes" id="UP000838412">
    <property type="component" value="Unassembled WGS sequence"/>
</dbReference>
<protein>
    <submittedName>
        <fullName evidence="2">Hypp9674 protein</fullName>
    </submittedName>
</protein>
<dbReference type="OrthoDB" id="10013754at2759"/>
<evidence type="ECO:0000256" key="1">
    <source>
        <dbReference type="SAM" id="MobiDB-lite"/>
    </source>
</evidence>
<sequence length="164" mass="18163">MVSKQRELAFARINVPVQQAHLVIDAWISENTYKNKDMKPETRSLAKLTHVKGSGKGNEEVQQLGHEQHARSGFPQARRSVWREDRGRQAQQPPCVVKDENGVVPARGTKVSKTESKVPEGQVTTWLGQLASFSFSLVSTELGRNTAMLTGCHGFHADSVDKSN</sequence>
<dbReference type="AlphaFoldDB" id="A0A8S4MNU0"/>
<keyword evidence="3" id="KW-1185">Reference proteome</keyword>
<organism evidence="2 3">
    <name type="scientific">Branchiostoma lanceolatum</name>
    <name type="common">Common lancelet</name>
    <name type="synonym">Amphioxus lanceolatum</name>
    <dbReference type="NCBI Taxonomy" id="7740"/>
    <lineage>
        <taxon>Eukaryota</taxon>
        <taxon>Metazoa</taxon>
        <taxon>Chordata</taxon>
        <taxon>Cephalochordata</taxon>
        <taxon>Leptocardii</taxon>
        <taxon>Amphioxiformes</taxon>
        <taxon>Branchiostomatidae</taxon>
        <taxon>Branchiostoma</taxon>
    </lineage>
</organism>